<feature type="transmembrane region" description="Helical" evidence="4">
    <location>
        <begin position="281"/>
        <end position="299"/>
    </location>
</feature>
<dbReference type="EC" id="2.7.7.65" evidence="2"/>
<dbReference type="STRING" id="225848.Sps_02454"/>
<feature type="transmembrane region" description="Helical" evidence="4">
    <location>
        <begin position="306"/>
        <end position="327"/>
    </location>
</feature>
<dbReference type="CDD" id="cd01949">
    <property type="entry name" value="GGDEF"/>
    <property type="match status" value="1"/>
</dbReference>
<evidence type="ECO:0000256" key="2">
    <source>
        <dbReference type="ARBA" id="ARBA00012528"/>
    </source>
</evidence>
<keyword evidence="5" id="KW-0732">Signal</keyword>
<dbReference type="GO" id="GO:0052621">
    <property type="term" value="F:diguanylate cyclase activity"/>
    <property type="evidence" value="ECO:0007669"/>
    <property type="project" value="UniProtKB-EC"/>
</dbReference>
<protein>
    <recommendedName>
        <fullName evidence="2">diguanylate cyclase</fullName>
        <ecNumber evidence="2">2.7.7.65</ecNumber>
    </recommendedName>
</protein>
<accession>A0A1S6HQ31</accession>
<reference evidence="7 8" key="1">
    <citation type="submission" date="2016-03" db="EMBL/GenBank/DDBJ databases">
        <title>Complete genome sequence of Shewanella psychrophila WP2, a deep sea bacterium isolated from west Pacific sediment.</title>
        <authorList>
            <person name="Xu G."/>
            <person name="Jian H."/>
        </authorList>
    </citation>
    <scope>NUCLEOTIDE SEQUENCE [LARGE SCALE GENOMIC DNA]</scope>
    <source>
        <strain evidence="7 8">WP2</strain>
    </source>
</reference>
<feature type="signal peptide" evidence="5">
    <location>
        <begin position="1"/>
        <end position="21"/>
    </location>
</feature>
<feature type="domain" description="GGDEF" evidence="6">
    <location>
        <begin position="420"/>
        <end position="555"/>
    </location>
</feature>
<dbReference type="NCBIfam" id="TIGR00254">
    <property type="entry name" value="GGDEF"/>
    <property type="match status" value="1"/>
</dbReference>
<dbReference type="InterPro" id="IPR043128">
    <property type="entry name" value="Rev_trsase/Diguanyl_cyclase"/>
</dbReference>
<feature type="transmembrane region" description="Helical" evidence="4">
    <location>
        <begin position="253"/>
        <end position="275"/>
    </location>
</feature>
<evidence type="ECO:0000259" key="6">
    <source>
        <dbReference type="PROSITE" id="PS50887"/>
    </source>
</evidence>
<dbReference type="GO" id="GO:0043709">
    <property type="term" value="P:cell adhesion involved in single-species biofilm formation"/>
    <property type="evidence" value="ECO:0007669"/>
    <property type="project" value="TreeGrafter"/>
</dbReference>
<feature type="chain" id="PRO_5012481436" description="diguanylate cyclase" evidence="5">
    <location>
        <begin position="22"/>
        <end position="564"/>
    </location>
</feature>
<dbReference type="InterPro" id="IPR050469">
    <property type="entry name" value="Diguanylate_Cyclase"/>
</dbReference>
<keyword evidence="4" id="KW-0472">Membrane</keyword>
<keyword evidence="4" id="KW-0812">Transmembrane</keyword>
<evidence type="ECO:0000313" key="8">
    <source>
        <dbReference type="Proteomes" id="UP000189545"/>
    </source>
</evidence>
<dbReference type="EMBL" id="CP014782">
    <property type="protein sequence ID" value="AQS37608.1"/>
    <property type="molecule type" value="Genomic_DNA"/>
</dbReference>
<dbReference type="SMART" id="SM00267">
    <property type="entry name" value="GGDEF"/>
    <property type="match status" value="1"/>
</dbReference>
<feature type="transmembrane region" description="Helical" evidence="4">
    <location>
        <begin position="214"/>
        <end position="232"/>
    </location>
</feature>
<dbReference type="Proteomes" id="UP000189545">
    <property type="component" value="Chromosome"/>
</dbReference>
<gene>
    <name evidence="7" type="ORF">Sps_02454</name>
</gene>
<keyword evidence="4" id="KW-1133">Transmembrane helix</keyword>
<dbReference type="AlphaFoldDB" id="A0A1S6HQ31"/>
<comment type="cofactor">
    <cofactor evidence="1">
        <name>Mg(2+)</name>
        <dbReference type="ChEBI" id="CHEBI:18420"/>
    </cofactor>
</comment>
<evidence type="ECO:0000256" key="5">
    <source>
        <dbReference type="SAM" id="SignalP"/>
    </source>
</evidence>
<dbReference type="GO" id="GO:1902201">
    <property type="term" value="P:negative regulation of bacterial-type flagellum-dependent cell motility"/>
    <property type="evidence" value="ECO:0007669"/>
    <property type="project" value="TreeGrafter"/>
</dbReference>
<dbReference type="SUPFAM" id="SSF55073">
    <property type="entry name" value="Nucleotide cyclase"/>
    <property type="match status" value="1"/>
</dbReference>
<comment type="catalytic activity">
    <reaction evidence="3">
        <text>2 GTP = 3',3'-c-di-GMP + 2 diphosphate</text>
        <dbReference type="Rhea" id="RHEA:24898"/>
        <dbReference type="ChEBI" id="CHEBI:33019"/>
        <dbReference type="ChEBI" id="CHEBI:37565"/>
        <dbReference type="ChEBI" id="CHEBI:58805"/>
        <dbReference type="EC" id="2.7.7.65"/>
    </reaction>
</comment>
<dbReference type="PANTHER" id="PTHR45138:SF9">
    <property type="entry name" value="DIGUANYLATE CYCLASE DGCM-RELATED"/>
    <property type="match status" value="1"/>
</dbReference>
<dbReference type="GO" id="GO:0005886">
    <property type="term" value="C:plasma membrane"/>
    <property type="evidence" value="ECO:0007669"/>
    <property type="project" value="TreeGrafter"/>
</dbReference>
<dbReference type="InterPro" id="IPR029787">
    <property type="entry name" value="Nucleotide_cyclase"/>
</dbReference>
<dbReference type="KEGG" id="spsw:Sps_02454"/>
<evidence type="ECO:0000313" key="7">
    <source>
        <dbReference type="EMBL" id="AQS37608.1"/>
    </source>
</evidence>
<dbReference type="OrthoDB" id="9813903at2"/>
<dbReference type="InterPro" id="IPR000160">
    <property type="entry name" value="GGDEF_dom"/>
</dbReference>
<evidence type="ECO:0000256" key="1">
    <source>
        <dbReference type="ARBA" id="ARBA00001946"/>
    </source>
</evidence>
<dbReference type="PANTHER" id="PTHR45138">
    <property type="entry name" value="REGULATORY COMPONENTS OF SENSORY TRANSDUCTION SYSTEM"/>
    <property type="match status" value="1"/>
</dbReference>
<evidence type="ECO:0000256" key="3">
    <source>
        <dbReference type="ARBA" id="ARBA00034247"/>
    </source>
</evidence>
<feature type="transmembrane region" description="Helical" evidence="4">
    <location>
        <begin position="157"/>
        <end position="178"/>
    </location>
</feature>
<organism evidence="7 8">
    <name type="scientific">Shewanella psychrophila</name>
    <dbReference type="NCBI Taxonomy" id="225848"/>
    <lineage>
        <taxon>Bacteria</taxon>
        <taxon>Pseudomonadati</taxon>
        <taxon>Pseudomonadota</taxon>
        <taxon>Gammaproteobacteria</taxon>
        <taxon>Alteromonadales</taxon>
        <taxon>Shewanellaceae</taxon>
        <taxon>Shewanella</taxon>
    </lineage>
</organism>
<dbReference type="Gene3D" id="3.30.70.270">
    <property type="match status" value="1"/>
</dbReference>
<sequence>MRLALAYILMLVSVATVQAHAHVNLSEKSREMPTSMLFEVSSPEQLSKIKSLLPDDYLPNENLLPKLLTLKNETARARKWTLTRPVNSFDKQLANYTRYENEGFSLLPSQTLNWPAKIVIQSLTIPPYQQVEVLLDTRVLPTQIWSHTWLTHRLNQYSQYSCLMLGAIFSIVLLQVIMGLLKNNANLLLLCFQLSFLVSLSHELGLVEILIPSISSRAIGFFLPILSLLLFIHMRRKQNQEMNNLVHSINVTLYGTAILALLVTTILTQVSLPILESILPTYLAITLSTLVILCGYTFIRFSNVHHLCDFGIIVFMALFCIILNDIASILDKMLLYLPVLGINLLCFVSAQISESKNLSNNKPLANVQKVTLERKFKELEMNHRLLQEKNAIDFLTGLKNRQFFDERYHQELSRSARENTPISLIIIDLDHFKRVNDHYGHQVGDEVLKMVAKRFYYALNRPADAICRYGGEEFVILLPNTHIQGAAHLAQQLSLTISSKPILTSRGDISITISQGVACVSHQADFEEMKLLSIADEALYRAKSLGRNRFELARLEPFIVKEQA</sequence>
<name>A0A1S6HQ31_9GAMM</name>
<evidence type="ECO:0000256" key="4">
    <source>
        <dbReference type="SAM" id="Phobius"/>
    </source>
</evidence>
<dbReference type="RefSeq" id="WP_077752760.1">
    <property type="nucleotide sequence ID" value="NZ_CP014782.1"/>
</dbReference>
<keyword evidence="8" id="KW-1185">Reference proteome</keyword>
<dbReference type="PROSITE" id="PS50887">
    <property type="entry name" value="GGDEF"/>
    <property type="match status" value="1"/>
</dbReference>
<dbReference type="FunFam" id="3.30.70.270:FF:000001">
    <property type="entry name" value="Diguanylate cyclase domain protein"/>
    <property type="match status" value="1"/>
</dbReference>
<dbReference type="Pfam" id="PF00990">
    <property type="entry name" value="GGDEF"/>
    <property type="match status" value="1"/>
</dbReference>
<proteinExistence type="predicted"/>